<name>A0A4U6UHD8_SETVI</name>
<gene>
    <name evidence="1" type="ORF">SEVIR_5G080200v2</name>
</gene>
<dbReference type="Proteomes" id="UP000298652">
    <property type="component" value="Chromosome 5"/>
</dbReference>
<proteinExistence type="predicted"/>
<reference evidence="1" key="1">
    <citation type="submission" date="2019-03" db="EMBL/GenBank/DDBJ databases">
        <title>WGS assembly of Setaria viridis.</title>
        <authorList>
            <person name="Huang P."/>
            <person name="Jenkins J."/>
            <person name="Grimwood J."/>
            <person name="Barry K."/>
            <person name="Healey A."/>
            <person name="Mamidi S."/>
            <person name="Sreedasyam A."/>
            <person name="Shu S."/>
            <person name="Feldman M."/>
            <person name="Wu J."/>
            <person name="Yu Y."/>
            <person name="Chen C."/>
            <person name="Johnson J."/>
            <person name="Rokhsar D."/>
            <person name="Baxter I."/>
            <person name="Schmutz J."/>
            <person name="Brutnell T."/>
            <person name="Kellogg E."/>
        </authorList>
    </citation>
    <scope>NUCLEOTIDE SEQUENCE [LARGE SCALE GENOMIC DNA]</scope>
</reference>
<evidence type="ECO:0000313" key="2">
    <source>
        <dbReference type="Proteomes" id="UP000298652"/>
    </source>
</evidence>
<protein>
    <submittedName>
        <fullName evidence="1">Uncharacterized protein</fullName>
    </submittedName>
</protein>
<dbReference type="EMBL" id="CM016556">
    <property type="protein sequence ID" value="TKW13149.1"/>
    <property type="molecule type" value="Genomic_DNA"/>
</dbReference>
<dbReference type="AlphaFoldDB" id="A0A4U6UHD8"/>
<dbReference type="Gramene" id="TKW13149">
    <property type="protein sequence ID" value="TKW13149"/>
    <property type="gene ID" value="SEVIR_5G080200v2"/>
</dbReference>
<accession>A0A4U6UHD8</accession>
<organism evidence="1 2">
    <name type="scientific">Setaria viridis</name>
    <name type="common">Green bristlegrass</name>
    <name type="synonym">Setaria italica subsp. viridis</name>
    <dbReference type="NCBI Taxonomy" id="4556"/>
    <lineage>
        <taxon>Eukaryota</taxon>
        <taxon>Viridiplantae</taxon>
        <taxon>Streptophyta</taxon>
        <taxon>Embryophyta</taxon>
        <taxon>Tracheophyta</taxon>
        <taxon>Spermatophyta</taxon>
        <taxon>Magnoliopsida</taxon>
        <taxon>Liliopsida</taxon>
        <taxon>Poales</taxon>
        <taxon>Poaceae</taxon>
        <taxon>PACMAD clade</taxon>
        <taxon>Panicoideae</taxon>
        <taxon>Panicodae</taxon>
        <taxon>Paniceae</taxon>
        <taxon>Cenchrinae</taxon>
        <taxon>Setaria</taxon>
    </lineage>
</organism>
<evidence type="ECO:0000313" key="1">
    <source>
        <dbReference type="EMBL" id="TKW13149.1"/>
    </source>
</evidence>
<keyword evidence="2" id="KW-1185">Reference proteome</keyword>
<sequence>MVPLAYPRTDYQDGTRFLWGILAFRGQSMRKLHVKHFFSLTMGSDSLAETGNSLFAKLVSQGVGGHTVNWRNQYLGNTFTMMMFVPDIFLDCFASFFYLGKSPFYSPHLFTLST</sequence>